<evidence type="ECO:0000313" key="2">
    <source>
        <dbReference type="Proteomes" id="UP001623349"/>
    </source>
</evidence>
<name>A0ABQ0ESR9_APOSI</name>
<comment type="caution">
    <text evidence="1">The sequence shown here is derived from an EMBL/GenBank/DDBJ whole genome shotgun (WGS) entry which is preliminary data.</text>
</comment>
<dbReference type="Proteomes" id="UP001623349">
    <property type="component" value="Unassembled WGS sequence"/>
</dbReference>
<reference evidence="1 2" key="1">
    <citation type="submission" date="2024-08" db="EMBL/GenBank/DDBJ databases">
        <title>The draft genome of Apodemus speciosus.</title>
        <authorList>
            <person name="Nabeshima K."/>
            <person name="Suzuki S."/>
            <person name="Onuma M."/>
        </authorList>
    </citation>
    <scope>NUCLEOTIDE SEQUENCE [LARGE SCALE GENOMIC DNA]</scope>
    <source>
        <strain evidence="1">IB14-021</strain>
    </source>
</reference>
<protein>
    <submittedName>
        <fullName evidence="1">General vesicular transport factor p115</fullName>
    </submittedName>
</protein>
<sequence length="41" mass="4737">MGKQNTDKSRVVNVAMYLAKQLSYRCNTFSSQLSQRSIRIL</sequence>
<organism evidence="1 2">
    <name type="scientific">Apodemus speciosus</name>
    <name type="common">Large Japanese field mouse</name>
    <dbReference type="NCBI Taxonomy" id="105296"/>
    <lineage>
        <taxon>Eukaryota</taxon>
        <taxon>Metazoa</taxon>
        <taxon>Chordata</taxon>
        <taxon>Craniata</taxon>
        <taxon>Vertebrata</taxon>
        <taxon>Euteleostomi</taxon>
        <taxon>Mammalia</taxon>
        <taxon>Eutheria</taxon>
        <taxon>Euarchontoglires</taxon>
        <taxon>Glires</taxon>
        <taxon>Rodentia</taxon>
        <taxon>Myomorpha</taxon>
        <taxon>Muroidea</taxon>
        <taxon>Muridae</taxon>
        <taxon>Murinae</taxon>
        <taxon>Apodemus</taxon>
    </lineage>
</organism>
<accession>A0ABQ0ESR9</accession>
<gene>
    <name evidence="1" type="ORF">APTSU1_000507600</name>
</gene>
<proteinExistence type="predicted"/>
<dbReference type="EMBL" id="BAAFST010000005">
    <property type="protein sequence ID" value="GAB1289846.1"/>
    <property type="molecule type" value="Genomic_DNA"/>
</dbReference>
<evidence type="ECO:0000313" key="1">
    <source>
        <dbReference type="EMBL" id="GAB1289846.1"/>
    </source>
</evidence>
<keyword evidence="2" id="KW-1185">Reference proteome</keyword>